<keyword evidence="1" id="KW-0812">Transmembrane</keyword>
<keyword evidence="1" id="KW-0472">Membrane</keyword>
<organism evidence="2">
    <name type="scientific">Wuchereria bancrofti</name>
    <dbReference type="NCBI Taxonomy" id="6293"/>
    <lineage>
        <taxon>Eukaryota</taxon>
        <taxon>Metazoa</taxon>
        <taxon>Ecdysozoa</taxon>
        <taxon>Nematoda</taxon>
        <taxon>Chromadorea</taxon>
        <taxon>Rhabditida</taxon>
        <taxon>Spirurina</taxon>
        <taxon>Spiruromorpha</taxon>
        <taxon>Filarioidea</taxon>
        <taxon>Onchocercidae</taxon>
        <taxon>Wuchereria</taxon>
    </lineage>
</organism>
<keyword evidence="1" id="KW-1133">Transmembrane helix</keyword>
<evidence type="ECO:0000313" key="2">
    <source>
        <dbReference type="WBParaSite" id="maker-PairedContig_1922-snap-gene-0.3-mRNA-1"/>
    </source>
</evidence>
<feature type="transmembrane region" description="Helical" evidence="1">
    <location>
        <begin position="6"/>
        <end position="25"/>
    </location>
</feature>
<dbReference type="AlphaFoldDB" id="A0A1I8EH56"/>
<reference evidence="2" key="1">
    <citation type="submission" date="2016-11" db="UniProtKB">
        <authorList>
            <consortium name="WormBaseParasite"/>
        </authorList>
    </citation>
    <scope>IDENTIFICATION</scope>
    <source>
        <strain evidence="2">pt0022</strain>
    </source>
</reference>
<protein>
    <submittedName>
        <fullName evidence="2">Uncharacterized protein</fullName>
    </submittedName>
</protein>
<proteinExistence type="predicted"/>
<accession>A0A1I8EH56</accession>
<evidence type="ECO:0000256" key="1">
    <source>
        <dbReference type="SAM" id="Phobius"/>
    </source>
</evidence>
<dbReference type="WBParaSite" id="maker-PairedContig_1922-snap-gene-0.3-mRNA-1">
    <property type="protein sequence ID" value="maker-PairedContig_1922-snap-gene-0.3-mRNA-1"/>
    <property type="gene ID" value="maker-PairedContig_1922-snap-gene-0.3"/>
</dbReference>
<sequence length="147" mass="17083">MLTMRNTYLLTMVVFCMVTMQLSAYHRRPYIISGWPIMIGDEDQVAIPDDDGHISKIPDSMEYSSKSIEESRKTSECNGVPISTWHSQADIVLIDSCTHRGDLFVPALRRTFMKKKKKEKNKQRNMKPERHPTSLVKKEAMLFINYQ</sequence>
<name>A0A1I8EH56_WUCBA</name>